<dbReference type="SUPFAM" id="SSF50969">
    <property type="entry name" value="YVTN repeat-like/Quinoprotein amine dehydrogenase"/>
    <property type="match status" value="1"/>
</dbReference>
<dbReference type="InterPro" id="IPR011044">
    <property type="entry name" value="Quino_amine_DH_bsu"/>
</dbReference>
<dbReference type="AlphaFoldDB" id="A0A7W9FZJ3"/>
<accession>A0A7W9FZJ3</accession>
<evidence type="ECO:0000313" key="3">
    <source>
        <dbReference type="Proteomes" id="UP000579153"/>
    </source>
</evidence>
<proteinExistence type="predicted"/>
<dbReference type="Proteomes" id="UP000579153">
    <property type="component" value="Unassembled WGS sequence"/>
</dbReference>
<sequence>MTTPPMICWTVAAVTVLAAAAPITPERLTRFAALTGLSVTTSNARQIIDHFAGLRRWRLIAVALAAPLACFTNDPFYLVLGWCAVSVFRDVRLPIRVFQAHDEAKVYHRAWLLGSAGAIVASGYLLANQGATPTRLAHTVIVVVMAGAVPLAARKLNTRPTPEASDDRAQAELAIARWSARTLYLAGTAIVLSSALLTPGQPPRRELPEYSMPRSFSAQMAEFTKVNTYKRPTCAWTDEMDNPCRSWLVNGQPFPQAAPYVVRKGAAPQPGPFVRRPDKKALVYLDRRSRRMMYQDAQGIHPLTGSLADTAVPTPTFVGQNRYVALARDGAQITDTRTWTTLSIPGAQQVHDLNSSGIVATTASRVLVLDHQGKIRMSLPFKKAAKDVPDDTYNLKKDGSRLVIIRGKTRVETFDAGTGKRLASVAPVLPGDDFLDVGLGWSKEGPFLVRSVISERVYYLDLATGKLWRRKG</sequence>
<protein>
    <submittedName>
        <fullName evidence="2">Uncharacterized protein</fullName>
    </submittedName>
</protein>
<reference evidence="2 3" key="1">
    <citation type="submission" date="2020-08" db="EMBL/GenBank/DDBJ databases">
        <title>Sequencing the genomes of 1000 actinobacteria strains.</title>
        <authorList>
            <person name="Klenk H.-P."/>
        </authorList>
    </citation>
    <scope>NUCLEOTIDE SEQUENCE [LARGE SCALE GENOMIC DNA]</scope>
    <source>
        <strain evidence="2 3">DSM 45507</strain>
    </source>
</reference>
<gene>
    <name evidence="2" type="ORF">HD596_001184</name>
</gene>
<feature type="chain" id="PRO_5039477154" evidence="1">
    <location>
        <begin position="21"/>
        <end position="472"/>
    </location>
</feature>
<name>A0A7W9FZJ3_9ACTN</name>
<feature type="signal peptide" evidence="1">
    <location>
        <begin position="1"/>
        <end position="20"/>
    </location>
</feature>
<organism evidence="2 3">
    <name type="scientific">Nonomuraea jabiensis</name>
    <dbReference type="NCBI Taxonomy" id="882448"/>
    <lineage>
        <taxon>Bacteria</taxon>
        <taxon>Bacillati</taxon>
        <taxon>Actinomycetota</taxon>
        <taxon>Actinomycetes</taxon>
        <taxon>Streptosporangiales</taxon>
        <taxon>Streptosporangiaceae</taxon>
        <taxon>Nonomuraea</taxon>
    </lineage>
</organism>
<comment type="caution">
    <text evidence="2">The sequence shown here is derived from an EMBL/GenBank/DDBJ whole genome shotgun (WGS) entry which is preliminary data.</text>
</comment>
<keyword evidence="3" id="KW-1185">Reference proteome</keyword>
<dbReference type="EMBL" id="JACHMB010000001">
    <property type="protein sequence ID" value="MBB5774428.1"/>
    <property type="molecule type" value="Genomic_DNA"/>
</dbReference>
<dbReference type="RefSeq" id="WP_185068279.1">
    <property type="nucleotide sequence ID" value="NZ_JACHMB010000001.1"/>
</dbReference>
<keyword evidence="1" id="KW-0732">Signal</keyword>
<evidence type="ECO:0000313" key="2">
    <source>
        <dbReference type="EMBL" id="MBB5774428.1"/>
    </source>
</evidence>
<evidence type="ECO:0000256" key="1">
    <source>
        <dbReference type="SAM" id="SignalP"/>
    </source>
</evidence>